<comment type="caution">
    <text evidence="3">The sequence shown here is derived from an EMBL/GenBank/DDBJ whole genome shotgun (WGS) entry which is preliminary data.</text>
</comment>
<feature type="compositionally biased region" description="Low complexity" evidence="1">
    <location>
        <begin position="13"/>
        <end position="23"/>
    </location>
</feature>
<organism evidence="3 4">
    <name type="scientific">Puccinia sorghi</name>
    <dbReference type="NCBI Taxonomy" id="27349"/>
    <lineage>
        <taxon>Eukaryota</taxon>
        <taxon>Fungi</taxon>
        <taxon>Dikarya</taxon>
        <taxon>Basidiomycota</taxon>
        <taxon>Pucciniomycotina</taxon>
        <taxon>Pucciniomycetes</taxon>
        <taxon>Pucciniales</taxon>
        <taxon>Pucciniaceae</taxon>
        <taxon>Puccinia</taxon>
    </lineage>
</organism>
<evidence type="ECO:0000313" key="4">
    <source>
        <dbReference type="Proteomes" id="UP000037035"/>
    </source>
</evidence>
<evidence type="ECO:0000256" key="1">
    <source>
        <dbReference type="SAM" id="MobiDB-lite"/>
    </source>
</evidence>
<dbReference type="AlphaFoldDB" id="A0A0L6VPC0"/>
<name>A0A0L6VPC0_9BASI</name>
<accession>A0A0L6VPC0</accession>
<sequence length="257" mass="27313">MGTKSVSSSTLAGETPPTTGPPGNISSGIASSAEAQTSSLFFSVSAFAPSSPVITTSFFKGVASKRISRRGTDPLSRLSPPAIGGIVFACTLLTVICLAASFMLFRRKAQRPASKISEVENTPTLEIKTAFESQTTLHVQTTPGTNTIRTNKARPSEFIYPTSTSSLDRITPPSLADNATECLIRMTYIDQTSTSPPSSIAVGRGSLSLANWQPHDGRRPPLRLSSDTCLVLDPFLREVSLSLPTEPQIPSLPSNTR</sequence>
<keyword evidence="2" id="KW-1133">Transmembrane helix</keyword>
<dbReference type="EMBL" id="LAVV01002821">
    <property type="protein sequence ID" value="KNZ62573.1"/>
    <property type="molecule type" value="Genomic_DNA"/>
</dbReference>
<dbReference type="VEuPathDB" id="FungiDB:VP01_1253g3"/>
<gene>
    <name evidence="3" type="ORF">VP01_1253g3</name>
</gene>
<keyword evidence="4" id="KW-1185">Reference proteome</keyword>
<keyword evidence="2" id="KW-0472">Membrane</keyword>
<keyword evidence="2" id="KW-0812">Transmembrane</keyword>
<dbReference type="Proteomes" id="UP000037035">
    <property type="component" value="Unassembled WGS sequence"/>
</dbReference>
<protein>
    <submittedName>
        <fullName evidence="3">Uncharacterized protein</fullName>
    </submittedName>
</protein>
<feature type="transmembrane region" description="Helical" evidence="2">
    <location>
        <begin position="82"/>
        <end position="105"/>
    </location>
</feature>
<evidence type="ECO:0000313" key="3">
    <source>
        <dbReference type="EMBL" id="KNZ62573.1"/>
    </source>
</evidence>
<feature type="compositionally biased region" description="Polar residues" evidence="1">
    <location>
        <begin position="1"/>
        <end position="12"/>
    </location>
</feature>
<proteinExistence type="predicted"/>
<evidence type="ECO:0000256" key="2">
    <source>
        <dbReference type="SAM" id="Phobius"/>
    </source>
</evidence>
<feature type="region of interest" description="Disordered" evidence="1">
    <location>
        <begin position="1"/>
        <end position="29"/>
    </location>
</feature>
<dbReference type="OrthoDB" id="2507016at2759"/>
<reference evidence="3 4" key="1">
    <citation type="submission" date="2015-08" db="EMBL/GenBank/DDBJ databases">
        <title>Next Generation Sequencing and Analysis of the Genome of Puccinia sorghi L Schw, the Causal Agent of Maize Common Rust.</title>
        <authorList>
            <person name="Rochi L."/>
            <person name="Burguener G."/>
            <person name="Darino M."/>
            <person name="Turjanski A."/>
            <person name="Kreff E."/>
            <person name="Dieguez M.J."/>
            <person name="Sacco F."/>
        </authorList>
    </citation>
    <scope>NUCLEOTIDE SEQUENCE [LARGE SCALE GENOMIC DNA]</scope>
    <source>
        <strain evidence="3 4">RO10H11247</strain>
    </source>
</reference>